<dbReference type="AlphaFoldDB" id="A0AAE9XE52"/>
<keyword evidence="1" id="KW-1133">Transmembrane helix</keyword>
<organism evidence="2 3">
    <name type="scientific">Vagococcus lutrae</name>
    <dbReference type="NCBI Taxonomy" id="81947"/>
    <lineage>
        <taxon>Bacteria</taxon>
        <taxon>Bacillati</taxon>
        <taxon>Bacillota</taxon>
        <taxon>Bacilli</taxon>
        <taxon>Lactobacillales</taxon>
        <taxon>Enterococcaceae</taxon>
        <taxon>Vagococcus</taxon>
    </lineage>
</organism>
<name>A0AAE9XE52_9ENTE</name>
<feature type="transmembrane region" description="Helical" evidence="1">
    <location>
        <begin position="12"/>
        <end position="42"/>
    </location>
</feature>
<keyword evidence="1" id="KW-0812">Transmembrane</keyword>
<evidence type="ECO:0000313" key="3">
    <source>
        <dbReference type="Proteomes" id="UP001179600"/>
    </source>
</evidence>
<evidence type="ECO:0000256" key="1">
    <source>
        <dbReference type="SAM" id="Phobius"/>
    </source>
</evidence>
<proteinExistence type="predicted"/>
<dbReference type="RefSeq" id="WP_023605697.1">
    <property type="nucleotide sequence ID" value="NZ_BKBT01000039.1"/>
</dbReference>
<reference evidence="2" key="1">
    <citation type="submission" date="2023-01" db="EMBL/GenBank/DDBJ databases">
        <title>Oxazolidinone resistance genes in florfenicol resistant enterococci from beef cattle and veal calves at slaughter.</title>
        <authorList>
            <person name="Biggel M."/>
        </authorList>
    </citation>
    <scope>NUCLEOTIDE SEQUENCE</scope>
    <source>
        <strain evidence="2">K204-1</strain>
    </source>
</reference>
<sequence>MTSVRRLGLLMVILLIGMYIGSLGLKAIVAISAPLVILWLLIWDDRSYQTYRKKESYQNDFGNHRSI</sequence>
<keyword evidence="1" id="KW-0472">Membrane</keyword>
<protein>
    <submittedName>
        <fullName evidence="2">Uncharacterized protein</fullName>
    </submittedName>
</protein>
<accession>A0AAE9XE52</accession>
<dbReference type="EMBL" id="CP116507">
    <property type="protein sequence ID" value="WCG22468.1"/>
    <property type="molecule type" value="Genomic_DNA"/>
</dbReference>
<gene>
    <name evidence="2" type="ORF">PML95_08725</name>
</gene>
<evidence type="ECO:0000313" key="2">
    <source>
        <dbReference type="EMBL" id="WCG22468.1"/>
    </source>
</evidence>
<dbReference type="Proteomes" id="UP001179600">
    <property type="component" value="Chromosome"/>
</dbReference>